<proteinExistence type="predicted"/>
<dbReference type="AlphaFoldDB" id="A0A1H0RZX6"/>
<evidence type="ECO:0000313" key="1">
    <source>
        <dbReference type="EMBL" id="SDP34566.1"/>
    </source>
</evidence>
<protein>
    <submittedName>
        <fullName evidence="1">Uncharacterized protein</fullName>
    </submittedName>
</protein>
<name>A0A1H0RZX6_9PSED</name>
<gene>
    <name evidence="1" type="ORF">SAMN04489798_5436</name>
</gene>
<dbReference type="Proteomes" id="UP000198827">
    <property type="component" value="Chromosome I"/>
</dbReference>
<organism evidence="1 2">
    <name type="scientific">Pseudomonas arsenicoxydans</name>
    <dbReference type="NCBI Taxonomy" id="702115"/>
    <lineage>
        <taxon>Bacteria</taxon>
        <taxon>Pseudomonadati</taxon>
        <taxon>Pseudomonadota</taxon>
        <taxon>Gammaproteobacteria</taxon>
        <taxon>Pseudomonadales</taxon>
        <taxon>Pseudomonadaceae</taxon>
        <taxon>Pseudomonas</taxon>
    </lineage>
</organism>
<sequence length="42" mass="4635">MFSYRGDGQGIIISHGEPPTLIGNRYLMPDAVLLISFSSQRP</sequence>
<reference evidence="1 2" key="1">
    <citation type="submission" date="2016-10" db="EMBL/GenBank/DDBJ databases">
        <authorList>
            <person name="de Groot N.N."/>
        </authorList>
    </citation>
    <scope>NUCLEOTIDE SEQUENCE [LARGE SCALE GENOMIC DNA]</scope>
    <source>
        <strain evidence="1 2">CECT 7543</strain>
    </source>
</reference>
<dbReference type="EMBL" id="LT629705">
    <property type="protein sequence ID" value="SDP34566.1"/>
    <property type="molecule type" value="Genomic_DNA"/>
</dbReference>
<evidence type="ECO:0000313" key="2">
    <source>
        <dbReference type="Proteomes" id="UP000198827"/>
    </source>
</evidence>
<accession>A0A1H0RZX6</accession>